<name>A0A2U3D624_SULT2</name>
<reference evidence="2 3" key="1">
    <citation type="submission" date="2016-11" db="EMBL/GenBank/DDBJ databases">
        <title>Comparative genomics of Acidibacillus ferroxidans species.</title>
        <authorList>
            <person name="Oliveira G."/>
            <person name="Nunes G."/>
            <person name="Oliveira R."/>
            <person name="Araujo F."/>
            <person name="Salim A."/>
            <person name="Scholte L."/>
            <person name="Morais D."/>
            <person name="Nancucheo I."/>
            <person name="Johnson D.B."/>
            <person name="Grail B."/>
            <person name="Bittencourt J."/>
            <person name="Valadares R."/>
        </authorList>
    </citation>
    <scope>NUCLEOTIDE SEQUENCE [LARGE SCALE GENOMIC DNA]</scope>
    <source>
        <strain evidence="2 3">Y002</strain>
    </source>
</reference>
<proteinExistence type="predicted"/>
<comment type="caution">
    <text evidence="2">The sequence shown here is derived from an EMBL/GenBank/DDBJ whole genome shotgun (WGS) entry which is preliminary data.</text>
</comment>
<dbReference type="EMBL" id="MPDK01000028">
    <property type="protein sequence ID" value="PWI56732.1"/>
    <property type="molecule type" value="Genomic_DNA"/>
</dbReference>
<feature type="transmembrane region" description="Helical" evidence="1">
    <location>
        <begin position="47"/>
        <end position="66"/>
    </location>
</feature>
<evidence type="ECO:0000256" key="1">
    <source>
        <dbReference type="SAM" id="Phobius"/>
    </source>
</evidence>
<gene>
    <name evidence="2" type="ORF">BM613_12210</name>
</gene>
<feature type="transmembrane region" description="Helical" evidence="1">
    <location>
        <begin position="20"/>
        <end position="40"/>
    </location>
</feature>
<keyword evidence="1" id="KW-0472">Membrane</keyword>
<dbReference type="RefSeq" id="WP_109431484.1">
    <property type="nucleotide sequence ID" value="NZ_MPDK01000028.1"/>
</dbReference>
<evidence type="ECO:0008006" key="4">
    <source>
        <dbReference type="Google" id="ProtNLM"/>
    </source>
</evidence>
<sequence>MEALTTMDLSIVAGDEEAAIGDSILGGLTGVGVGAAVVALGVATGGAAWVILGVGAAIGAAGGYLAGDGTL</sequence>
<protein>
    <recommendedName>
        <fullName evidence="4">Bacteriocin</fullName>
    </recommendedName>
</protein>
<dbReference type="Proteomes" id="UP000245380">
    <property type="component" value="Unassembled WGS sequence"/>
</dbReference>
<evidence type="ECO:0000313" key="3">
    <source>
        <dbReference type="Proteomes" id="UP000245380"/>
    </source>
</evidence>
<keyword evidence="1" id="KW-1133">Transmembrane helix</keyword>
<evidence type="ECO:0000313" key="2">
    <source>
        <dbReference type="EMBL" id="PWI56732.1"/>
    </source>
</evidence>
<keyword evidence="1" id="KW-0812">Transmembrane</keyword>
<organism evidence="2 3">
    <name type="scientific">Sulfoacidibacillus thermotolerans</name>
    <name type="common">Acidibacillus sulfuroxidans</name>
    <dbReference type="NCBI Taxonomy" id="1765684"/>
    <lineage>
        <taxon>Bacteria</taxon>
        <taxon>Bacillati</taxon>
        <taxon>Bacillota</taxon>
        <taxon>Bacilli</taxon>
        <taxon>Bacillales</taxon>
        <taxon>Alicyclobacillaceae</taxon>
        <taxon>Sulfoacidibacillus</taxon>
    </lineage>
</organism>
<accession>A0A2U3D624</accession>
<dbReference type="AlphaFoldDB" id="A0A2U3D624"/>
<keyword evidence="3" id="KW-1185">Reference proteome</keyword>